<accession>A0A7D5SE52</accession>
<evidence type="ECO:0000313" key="3">
    <source>
        <dbReference type="Proteomes" id="UP000021315"/>
    </source>
</evidence>
<reference evidence="2" key="3">
    <citation type="submission" date="2020-06" db="EMBL/GenBank/DDBJ databases">
        <authorList>
            <person name="Arumugam K."/>
            <person name="Besarab I."/>
            <person name="Haryono M."/>
            <person name="Bagci C."/>
            <person name="Beier S."/>
            <person name="Buchfink B."/>
            <person name="Gorska A."/>
            <person name="Qiu G."/>
            <person name="Huson D.H."/>
            <person name="Williams R.B."/>
        </authorList>
    </citation>
    <scope>NUCLEOTIDE SEQUENCE</scope>
    <source>
        <strain evidence="2">SSA1</strain>
    </source>
</reference>
<dbReference type="InterPro" id="IPR036465">
    <property type="entry name" value="vWFA_dom_sf"/>
</dbReference>
<dbReference type="STRING" id="1453999.AW06_004150"/>
<dbReference type="KEGG" id="acog:HWD57_10260"/>
<dbReference type="Gene3D" id="3.40.50.410">
    <property type="entry name" value="von Willebrand factor, type A domain"/>
    <property type="match status" value="1"/>
</dbReference>
<gene>
    <name evidence="1" type="ORF">AW06_004150</name>
    <name evidence="2" type="ORF">HWD57_10260</name>
</gene>
<name>A0A080M0U6_9PROT</name>
<dbReference type="Proteomes" id="UP000509684">
    <property type="component" value="Chromosome"/>
</dbReference>
<dbReference type="Proteomes" id="UP000021315">
    <property type="component" value="Unassembled WGS sequence"/>
</dbReference>
<evidence type="ECO:0000313" key="1">
    <source>
        <dbReference type="EMBL" id="KFB74882.1"/>
    </source>
</evidence>
<organism evidence="1 3">
    <name type="scientific">Candidatus Accumulibacter cognatus</name>
    <dbReference type="NCBI Taxonomy" id="2954383"/>
    <lineage>
        <taxon>Bacteria</taxon>
        <taxon>Pseudomonadati</taxon>
        <taxon>Pseudomonadota</taxon>
        <taxon>Betaproteobacteria</taxon>
        <taxon>Candidatus Accumulibacter</taxon>
    </lineage>
</organism>
<dbReference type="EMBL" id="CP058708">
    <property type="protein sequence ID" value="QLH50118.1"/>
    <property type="molecule type" value="Genomic_DNA"/>
</dbReference>
<sequence>MKLIDMQSGKAAGFTFSATRPDKLGATEYTLVSVVTDRTGSVGHFAKELLAMKRAVVEACQKSPRAAYLLLRQLEFNTRVTEIHGFAELSSIDPAAYVVPTTSGMTALYDATMAAVSATNAYAKKLADADFGVNAIVFVITDGDDNASTSYGPKDIAREVLAGVSAEWLESIRVVLIGINAAQYRLQLQSFTAQAGVDQYVDVADATPGTLAKLARFVSHSISSQSQSLGTGGPSLALVF</sequence>
<reference evidence="1 3" key="1">
    <citation type="submission" date="2014-02" db="EMBL/GenBank/DDBJ databases">
        <title>Expanding our view of genomic diversity in Candidatus Accumulibacter clades.</title>
        <authorList>
            <person name="Skennerton C.T."/>
            <person name="Barr J.J."/>
            <person name="Slater F.R."/>
            <person name="Bond P.L."/>
            <person name="Tyson G.W."/>
        </authorList>
    </citation>
    <scope>NUCLEOTIDE SEQUENCE [LARGE SCALE GENOMIC DNA]</scope>
    <source>
        <strain evidence="3">SK-02</strain>
    </source>
</reference>
<dbReference type="EMBL" id="JDST02000119">
    <property type="protein sequence ID" value="KFB74882.1"/>
    <property type="molecule type" value="Genomic_DNA"/>
</dbReference>
<dbReference type="RefSeq" id="WP_034953330.1">
    <property type="nucleotide sequence ID" value="NZ_JDST02000119.1"/>
</dbReference>
<proteinExistence type="predicted"/>
<dbReference type="AlphaFoldDB" id="A0A080M0U6"/>
<dbReference type="SUPFAM" id="SSF53300">
    <property type="entry name" value="vWA-like"/>
    <property type="match status" value="1"/>
</dbReference>
<evidence type="ECO:0000313" key="4">
    <source>
        <dbReference type="Proteomes" id="UP000509684"/>
    </source>
</evidence>
<accession>A0A080M0U6</accession>
<reference evidence="2 4" key="2">
    <citation type="journal article" date="2019" name="Microbiome">
        <title>Annotated bacterial chromosomes from frame-shift-corrected long-read metagenomic data.</title>
        <authorList>
            <person name="Arumugam K."/>
            <person name="Bagci C."/>
            <person name="Bessarab I."/>
            <person name="Beier S."/>
            <person name="Buchfink B."/>
            <person name="Gorska A."/>
            <person name="Qiu G."/>
            <person name="Huson D.H."/>
            <person name="Williams R.B.H."/>
        </authorList>
    </citation>
    <scope>NUCLEOTIDE SEQUENCE [LARGE SCALE GENOMIC DNA]</scope>
    <source>
        <strain evidence="2">SSA1</strain>
    </source>
</reference>
<keyword evidence="3" id="KW-1185">Reference proteome</keyword>
<protein>
    <submittedName>
        <fullName evidence="1">Mg-chelatase subunit ChlD</fullName>
    </submittedName>
    <submittedName>
        <fullName evidence="2">VWA domain-containing protein</fullName>
    </submittedName>
</protein>
<evidence type="ECO:0000313" key="2">
    <source>
        <dbReference type="EMBL" id="QLH50118.1"/>
    </source>
</evidence>